<dbReference type="EMBL" id="MU003865">
    <property type="protein sequence ID" value="KAF2716665.1"/>
    <property type="molecule type" value="Genomic_DNA"/>
</dbReference>
<keyword evidence="2" id="KW-1185">Reference proteome</keyword>
<protein>
    <submittedName>
        <fullName evidence="1">Uncharacterized protein</fullName>
    </submittedName>
</protein>
<dbReference type="Proteomes" id="UP000799441">
    <property type="component" value="Unassembled WGS sequence"/>
</dbReference>
<comment type="caution">
    <text evidence="1">The sequence shown here is derived from an EMBL/GenBank/DDBJ whole genome shotgun (WGS) entry which is preliminary data.</text>
</comment>
<sequence length="156" mass="17443">MSLSHRRDRSEGTMQSTCLPLGTLLWGAGRRRSAVQCSRTHPITCRIGHSPSEWQPACMNSTLRTGVLCKPAPRAVPPNPARLLSLRCLYDLRCNTPLVTMLPLHLLGWHASCPTPWHPLDWAQLDSPPCLNDGGLLTLRQRDRWMQLMLDPCASS</sequence>
<accession>A0A9P4PZG4</accession>
<evidence type="ECO:0000313" key="1">
    <source>
        <dbReference type="EMBL" id="KAF2716665.1"/>
    </source>
</evidence>
<evidence type="ECO:0000313" key="2">
    <source>
        <dbReference type="Proteomes" id="UP000799441"/>
    </source>
</evidence>
<dbReference type="AlphaFoldDB" id="A0A9P4PZG4"/>
<gene>
    <name evidence="1" type="ORF">K431DRAFT_11443</name>
</gene>
<proteinExistence type="predicted"/>
<reference evidence="1" key="1">
    <citation type="journal article" date="2020" name="Stud. Mycol.">
        <title>101 Dothideomycetes genomes: a test case for predicting lifestyles and emergence of pathogens.</title>
        <authorList>
            <person name="Haridas S."/>
            <person name="Albert R."/>
            <person name="Binder M."/>
            <person name="Bloem J."/>
            <person name="Labutti K."/>
            <person name="Salamov A."/>
            <person name="Andreopoulos B."/>
            <person name="Baker S."/>
            <person name="Barry K."/>
            <person name="Bills G."/>
            <person name="Bluhm B."/>
            <person name="Cannon C."/>
            <person name="Castanera R."/>
            <person name="Culley D."/>
            <person name="Daum C."/>
            <person name="Ezra D."/>
            <person name="Gonzalez J."/>
            <person name="Henrissat B."/>
            <person name="Kuo A."/>
            <person name="Liang C."/>
            <person name="Lipzen A."/>
            <person name="Lutzoni F."/>
            <person name="Magnuson J."/>
            <person name="Mondo S."/>
            <person name="Nolan M."/>
            <person name="Ohm R."/>
            <person name="Pangilinan J."/>
            <person name="Park H.-J."/>
            <person name="Ramirez L."/>
            <person name="Alfaro M."/>
            <person name="Sun H."/>
            <person name="Tritt A."/>
            <person name="Yoshinaga Y."/>
            <person name="Zwiers L.-H."/>
            <person name="Turgeon B."/>
            <person name="Goodwin S."/>
            <person name="Spatafora J."/>
            <person name="Crous P."/>
            <person name="Grigoriev I."/>
        </authorList>
    </citation>
    <scope>NUCLEOTIDE SEQUENCE</scope>
    <source>
        <strain evidence="1">CBS 116435</strain>
    </source>
</reference>
<name>A0A9P4PZG4_9PEZI</name>
<organism evidence="1 2">
    <name type="scientific">Polychaeton citri CBS 116435</name>
    <dbReference type="NCBI Taxonomy" id="1314669"/>
    <lineage>
        <taxon>Eukaryota</taxon>
        <taxon>Fungi</taxon>
        <taxon>Dikarya</taxon>
        <taxon>Ascomycota</taxon>
        <taxon>Pezizomycotina</taxon>
        <taxon>Dothideomycetes</taxon>
        <taxon>Dothideomycetidae</taxon>
        <taxon>Capnodiales</taxon>
        <taxon>Capnodiaceae</taxon>
        <taxon>Polychaeton</taxon>
    </lineage>
</organism>